<reference evidence="1" key="2">
    <citation type="submission" date="2021-01" db="EMBL/GenBank/DDBJ databases">
        <authorList>
            <person name="Schikora-Tamarit M.A."/>
        </authorList>
    </citation>
    <scope>NUCLEOTIDE SEQUENCE</scope>
    <source>
        <strain evidence="1">CBS6075</strain>
    </source>
</reference>
<dbReference type="EMBL" id="JAEUBE010000504">
    <property type="protein sequence ID" value="KAH3660572.1"/>
    <property type="molecule type" value="Genomic_DNA"/>
</dbReference>
<proteinExistence type="predicted"/>
<comment type="caution">
    <text evidence="1">The sequence shown here is derived from an EMBL/GenBank/DDBJ whole genome shotgun (WGS) entry which is preliminary data.</text>
</comment>
<accession>A0A9P8NVT8</accession>
<organism evidence="1 2">
    <name type="scientific">Ogataea philodendri</name>
    <dbReference type="NCBI Taxonomy" id="1378263"/>
    <lineage>
        <taxon>Eukaryota</taxon>
        <taxon>Fungi</taxon>
        <taxon>Dikarya</taxon>
        <taxon>Ascomycota</taxon>
        <taxon>Saccharomycotina</taxon>
        <taxon>Pichiomycetes</taxon>
        <taxon>Pichiales</taxon>
        <taxon>Pichiaceae</taxon>
        <taxon>Ogataea</taxon>
    </lineage>
</organism>
<dbReference type="GeneID" id="70239122"/>
<dbReference type="AlphaFoldDB" id="A0A9P8NVT8"/>
<evidence type="ECO:0000313" key="2">
    <source>
        <dbReference type="Proteomes" id="UP000769157"/>
    </source>
</evidence>
<keyword evidence="2" id="KW-1185">Reference proteome</keyword>
<dbReference type="Proteomes" id="UP000769157">
    <property type="component" value="Unassembled WGS sequence"/>
</dbReference>
<protein>
    <submittedName>
        <fullName evidence="1">Uncharacterized protein</fullName>
    </submittedName>
</protein>
<reference evidence="1" key="1">
    <citation type="journal article" date="2021" name="Open Biol.">
        <title>Shared evolutionary footprints suggest mitochondrial oxidative damage underlies multiple complex I losses in fungi.</title>
        <authorList>
            <person name="Schikora-Tamarit M.A."/>
            <person name="Marcet-Houben M."/>
            <person name="Nosek J."/>
            <person name="Gabaldon T."/>
        </authorList>
    </citation>
    <scope>NUCLEOTIDE SEQUENCE</scope>
    <source>
        <strain evidence="1">CBS6075</strain>
    </source>
</reference>
<name>A0A9P8NVT8_9ASCO</name>
<sequence length="271" mass="30422">MTSDERRERYLLSEWWKMCCCWSRCRAVSCSKILSAIVRTKVTFLRSKERSLSSSKVSKGRFNGKCVEERQNNTLALGSGGIVLNTVESLAGFKSSAGRRFGLVTPPFATVKSLENQVVGLLIIFVAQFVQELVELGIVLFRNTNTRQNLANIIAMVTIMEQGQIPIHLHGGQKLGQGTRTIWELERNDPLARNMHFTSHKVSSMTLGHLVVCEVVGLESDLFQFFQNFSGFLIFVNNGERSEDVSQTGLFRIHRNSIRELGHISGINDLV</sequence>
<evidence type="ECO:0000313" key="1">
    <source>
        <dbReference type="EMBL" id="KAH3660572.1"/>
    </source>
</evidence>
<gene>
    <name evidence="1" type="ORF">OGAPHI_007158</name>
</gene>
<dbReference type="RefSeq" id="XP_046058275.1">
    <property type="nucleotide sequence ID" value="XM_046208523.1"/>
</dbReference>